<dbReference type="AlphaFoldDB" id="A0A420W9K4"/>
<evidence type="ECO:0000313" key="6">
    <source>
        <dbReference type="Proteomes" id="UP000280881"/>
    </source>
</evidence>
<evidence type="ECO:0000313" key="5">
    <source>
        <dbReference type="EMBL" id="RKQ64000.1"/>
    </source>
</evidence>
<organism evidence="5 6">
    <name type="scientific">Thermovibrio guaymasensis</name>
    <dbReference type="NCBI Taxonomy" id="240167"/>
    <lineage>
        <taxon>Bacteria</taxon>
        <taxon>Pseudomonadati</taxon>
        <taxon>Aquificota</taxon>
        <taxon>Aquificia</taxon>
        <taxon>Desulfurobacteriales</taxon>
        <taxon>Desulfurobacteriaceae</taxon>
        <taxon>Thermovibrio</taxon>
    </lineage>
</organism>
<dbReference type="OrthoDB" id="9800361at2"/>
<proteinExistence type="inferred from homology"/>
<dbReference type="PIRSF" id="PIRSF004761">
    <property type="entry name" value="Hydrgn_mat_HypA"/>
    <property type="match status" value="1"/>
</dbReference>
<sequence length="116" mass="13045">MHETSIAMGLLNSLEELAEREKAKRVVKVKVKIGKLSGIVVDSFVFAFNALKEQSQKLKETELVVEEVPITYRCKDCNHTFQTESVFFPECPKCGSLKLELISGEELEVVNAELEV</sequence>
<feature type="binding site" evidence="4">
    <location>
        <position position="2"/>
    </location>
    <ligand>
        <name>Ni(2+)</name>
        <dbReference type="ChEBI" id="CHEBI:49786"/>
    </ligand>
</feature>
<evidence type="ECO:0000256" key="2">
    <source>
        <dbReference type="ARBA" id="ARBA00022723"/>
    </source>
</evidence>
<dbReference type="InterPro" id="IPR000688">
    <property type="entry name" value="HypA/HybF"/>
</dbReference>
<dbReference type="HAMAP" id="MF_00213">
    <property type="entry name" value="HypA_HybF"/>
    <property type="match status" value="1"/>
</dbReference>
<feature type="binding site" evidence="4">
    <location>
        <position position="77"/>
    </location>
    <ligand>
        <name>Zn(2+)</name>
        <dbReference type="ChEBI" id="CHEBI:29105"/>
    </ligand>
</feature>
<dbReference type="GO" id="GO:0016151">
    <property type="term" value="F:nickel cation binding"/>
    <property type="evidence" value="ECO:0007669"/>
    <property type="project" value="UniProtKB-UniRule"/>
</dbReference>
<dbReference type="Proteomes" id="UP000280881">
    <property type="component" value="Unassembled WGS sequence"/>
</dbReference>
<feature type="binding site" evidence="4">
    <location>
        <position position="94"/>
    </location>
    <ligand>
        <name>Zn(2+)</name>
        <dbReference type="ChEBI" id="CHEBI:29105"/>
    </ligand>
</feature>
<accession>A0A420W9K4</accession>
<evidence type="ECO:0000256" key="4">
    <source>
        <dbReference type="HAMAP-Rule" id="MF_00213"/>
    </source>
</evidence>
<comment type="caution">
    <text evidence="5">The sequence shown here is derived from an EMBL/GenBank/DDBJ whole genome shotgun (WGS) entry which is preliminary data.</text>
</comment>
<comment type="function">
    <text evidence="4">Involved in the maturation of [NiFe] hydrogenases. Required for nickel insertion into the metal center of the hydrogenase.</text>
</comment>
<keyword evidence="3 4" id="KW-0862">Zinc</keyword>
<dbReference type="Pfam" id="PF01155">
    <property type="entry name" value="HypA"/>
    <property type="match status" value="1"/>
</dbReference>
<feature type="binding site" evidence="4">
    <location>
        <position position="74"/>
    </location>
    <ligand>
        <name>Zn(2+)</name>
        <dbReference type="ChEBI" id="CHEBI:29105"/>
    </ligand>
</feature>
<dbReference type="RefSeq" id="WP_121170385.1">
    <property type="nucleotide sequence ID" value="NZ_RBIE01000001.1"/>
</dbReference>
<dbReference type="EMBL" id="RBIE01000001">
    <property type="protein sequence ID" value="RKQ64000.1"/>
    <property type="molecule type" value="Genomic_DNA"/>
</dbReference>
<keyword evidence="2 4" id="KW-0479">Metal-binding</keyword>
<reference evidence="5 6" key="1">
    <citation type="submission" date="2018-10" db="EMBL/GenBank/DDBJ databases">
        <title>Genomic Encyclopedia of Type Strains, Phase IV (KMG-IV): sequencing the most valuable type-strain genomes for metagenomic binning, comparative biology and taxonomic classification.</title>
        <authorList>
            <person name="Goeker M."/>
        </authorList>
    </citation>
    <scope>NUCLEOTIDE SEQUENCE [LARGE SCALE GENOMIC DNA]</scope>
    <source>
        <strain evidence="5 6">DSM 15521</strain>
    </source>
</reference>
<comment type="similarity">
    <text evidence="4">Belongs to the HypA/HybF family.</text>
</comment>
<gene>
    <name evidence="4" type="primary">hypA</name>
    <name evidence="5" type="ORF">C7457_0890</name>
</gene>
<keyword evidence="6" id="KW-1185">Reference proteome</keyword>
<dbReference type="GO" id="GO:0051604">
    <property type="term" value="P:protein maturation"/>
    <property type="evidence" value="ECO:0007669"/>
    <property type="project" value="InterPro"/>
</dbReference>
<dbReference type="Gene3D" id="3.30.2320.80">
    <property type="match status" value="1"/>
</dbReference>
<evidence type="ECO:0000256" key="1">
    <source>
        <dbReference type="ARBA" id="ARBA00022596"/>
    </source>
</evidence>
<feature type="binding site" evidence="4">
    <location>
        <position position="91"/>
    </location>
    <ligand>
        <name>Zn(2+)</name>
        <dbReference type="ChEBI" id="CHEBI:29105"/>
    </ligand>
</feature>
<evidence type="ECO:0000256" key="3">
    <source>
        <dbReference type="ARBA" id="ARBA00022833"/>
    </source>
</evidence>
<name>A0A420W9K4_9BACT</name>
<protein>
    <recommendedName>
        <fullName evidence="4">Hydrogenase maturation factor HypA</fullName>
    </recommendedName>
</protein>
<dbReference type="PANTHER" id="PTHR34535:SF3">
    <property type="entry name" value="HYDROGENASE MATURATION FACTOR HYPA"/>
    <property type="match status" value="1"/>
</dbReference>
<dbReference type="GO" id="GO:0008270">
    <property type="term" value="F:zinc ion binding"/>
    <property type="evidence" value="ECO:0007669"/>
    <property type="project" value="UniProtKB-UniRule"/>
</dbReference>
<dbReference type="PANTHER" id="PTHR34535">
    <property type="entry name" value="HYDROGENASE MATURATION FACTOR HYPA"/>
    <property type="match status" value="1"/>
</dbReference>
<keyword evidence="1 4" id="KW-0533">Nickel</keyword>